<evidence type="ECO:0000313" key="1">
    <source>
        <dbReference type="EMBL" id="MEP0948513.1"/>
    </source>
</evidence>
<name>A0ABV0K9A4_9CYAN</name>
<organism evidence="1 2">
    <name type="scientific">Leptolyngbya subtilissima DQ-A4</name>
    <dbReference type="NCBI Taxonomy" id="2933933"/>
    <lineage>
        <taxon>Bacteria</taxon>
        <taxon>Bacillati</taxon>
        <taxon>Cyanobacteriota</taxon>
        <taxon>Cyanophyceae</taxon>
        <taxon>Leptolyngbyales</taxon>
        <taxon>Leptolyngbyaceae</taxon>
        <taxon>Leptolyngbya group</taxon>
        <taxon>Leptolyngbya</taxon>
    </lineage>
</organism>
<dbReference type="InterPro" id="IPR006311">
    <property type="entry name" value="TAT_signal"/>
</dbReference>
<dbReference type="PROSITE" id="PS51318">
    <property type="entry name" value="TAT"/>
    <property type="match status" value="1"/>
</dbReference>
<dbReference type="RefSeq" id="WP_199325875.1">
    <property type="nucleotide sequence ID" value="NZ_JAMPKX010000007.1"/>
</dbReference>
<dbReference type="PANTHER" id="PTHR43649:SF12">
    <property type="entry name" value="DIACETYLCHITOBIOSE BINDING PROTEIN DASA"/>
    <property type="match status" value="1"/>
</dbReference>
<dbReference type="Gene3D" id="3.40.190.10">
    <property type="entry name" value="Periplasmic binding protein-like II"/>
    <property type="match status" value="2"/>
</dbReference>
<protein>
    <submittedName>
        <fullName evidence="1">Extracellular solute-binding protein</fullName>
    </submittedName>
</protein>
<evidence type="ECO:0000313" key="2">
    <source>
        <dbReference type="Proteomes" id="UP001482513"/>
    </source>
</evidence>
<proteinExistence type="predicted"/>
<dbReference type="PANTHER" id="PTHR43649">
    <property type="entry name" value="ARABINOSE-BINDING PROTEIN-RELATED"/>
    <property type="match status" value="1"/>
</dbReference>
<dbReference type="SUPFAM" id="SSF53850">
    <property type="entry name" value="Periplasmic binding protein-like II"/>
    <property type="match status" value="1"/>
</dbReference>
<keyword evidence="2" id="KW-1185">Reference proteome</keyword>
<reference evidence="1 2" key="1">
    <citation type="submission" date="2022-04" db="EMBL/GenBank/DDBJ databases">
        <title>Positive selection, recombination, and allopatry shape intraspecific diversity of widespread and dominant cyanobacteria.</title>
        <authorList>
            <person name="Wei J."/>
            <person name="Shu W."/>
            <person name="Hu C."/>
        </authorList>
    </citation>
    <scope>NUCLEOTIDE SEQUENCE [LARGE SCALE GENOMIC DNA]</scope>
    <source>
        <strain evidence="1 2">DQ-A4</strain>
    </source>
</reference>
<accession>A0ABV0K9A4</accession>
<comment type="caution">
    <text evidence="1">The sequence shown here is derived from an EMBL/GenBank/DDBJ whole genome shotgun (WGS) entry which is preliminary data.</text>
</comment>
<sequence>MPKLLAQSIGALRRRRFMQLAAAAGMASLTTCRPSARPPTDGAAIESGQDFDWRQFAGDQIGLLLDDHPWTTGLLPYLPDFEALTGITLKPRTVAEPAYFVEMEALLRADPVPMDVFFLPMDSTAYRLWEDDLLLPLTPLLNDPKLTAANYNLFDFPEGFRLAAMYPPDSDSPQLFGIPATFEAYILFYNKRLVDQFLAGRVPQTMVELVQAANQINESGQAIGAVMRGVKSDVIIDTVAGIVLNGWGAEPTPLPFNLWFDGDWQQPNLTDPRIVEGLTTYAQLMQAGPANIKQMNWPEATQLFQAGKAAFYIDASLFGPVFERRDTSAIAGQVGYTVLPRVHQQSLTGHWLWGLGIPRQSSHPQAAWLFIQWATSPEMEAKIAVATGGAPRFSSWLTPSVYTEAINFDYALAVQTAMQTSRPTAVLHPRWNQVALAIAATIHDIYDGVEPALAADQLQAAVRQMMAREGSP</sequence>
<dbReference type="Proteomes" id="UP001482513">
    <property type="component" value="Unassembled WGS sequence"/>
</dbReference>
<dbReference type="Pfam" id="PF01547">
    <property type="entry name" value="SBP_bac_1"/>
    <property type="match status" value="1"/>
</dbReference>
<dbReference type="InterPro" id="IPR050490">
    <property type="entry name" value="Bact_solute-bd_prot1"/>
</dbReference>
<dbReference type="InterPro" id="IPR006059">
    <property type="entry name" value="SBP"/>
</dbReference>
<gene>
    <name evidence="1" type="ORF">NC992_16635</name>
</gene>
<dbReference type="EMBL" id="JAMPKX010000007">
    <property type="protein sequence ID" value="MEP0948513.1"/>
    <property type="molecule type" value="Genomic_DNA"/>
</dbReference>